<evidence type="ECO:0000313" key="2">
    <source>
        <dbReference type="Proteomes" id="UP000199242"/>
    </source>
</evidence>
<dbReference type="EMBL" id="FNHD01000010">
    <property type="protein sequence ID" value="SDM00349.1"/>
    <property type="molecule type" value="Genomic_DNA"/>
</dbReference>
<keyword evidence="2" id="KW-1185">Reference proteome</keyword>
<organism evidence="1 2">
    <name type="scientific">Chryseobacterium taihuense</name>
    <dbReference type="NCBI Taxonomy" id="1141221"/>
    <lineage>
        <taxon>Bacteria</taxon>
        <taxon>Pseudomonadati</taxon>
        <taxon>Bacteroidota</taxon>
        <taxon>Flavobacteriia</taxon>
        <taxon>Flavobacteriales</taxon>
        <taxon>Weeksellaceae</taxon>
        <taxon>Chryseobacterium group</taxon>
        <taxon>Chryseobacterium</taxon>
    </lineage>
</organism>
<dbReference type="RefSeq" id="WP_089744417.1">
    <property type="nucleotide sequence ID" value="NZ_FNHD01000010.1"/>
</dbReference>
<comment type="caution">
    <text evidence="1">The sequence shown here is derived from an EMBL/GenBank/DDBJ whole genome shotgun (WGS) entry which is preliminary data.</text>
</comment>
<name>A0ABY0QW54_9FLAO</name>
<reference evidence="1 2" key="1">
    <citation type="submission" date="2016-10" db="EMBL/GenBank/DDBJ databases">
        <authorList>
            <person name="Varghese N."/>
            <person name="Submissions S."/>
        </authorList>
    </citation>
    <scope>NUCLEOTIDE SEQUENCE [LARGE SCALE GENOMIC DNA]</scope>
    <source>
        <strain evidence="1 2">CGMCC 1.10941</strain>
    </source>
</reference>
<dbReference type="Proteomes" id="UP000199242">
    <property type="component" value="Unassembled WGS sequence"/>
</dbReference>
<sequence length="90" mass="10262">MEKGERNLEIDKLKLLPDALGISSEEILKLLDLDKSLIFNISGDYASNGSEYGYVQNLHTDDKESIKELKGYTRILLSKKTKLLNNYNLK</sequence>
<protein>
    <submittedName>
        <fullName evidence="1">Uncharacterized protein</fullName>
    </submittedName>
</protein>
<evidence type="ECO:0000313" key="1">
    <source>
        <dbReference type="EMBL" id="SDM00349.1"/>
    </source>
</evidence>
<accession>A0ABY0QW54</accession>
<gene>
    <name evidence="1" type="ORF">SAMN05216273_11093</name>
</gene>
<proteinExistence type="predicted"/>